<proteinExistence type="predicted"/>
<dbReference type="AlphaFoldDB" id="A0A0L8IHI0"/>
<gene>
    <name evidence="1" type="ORF">OCBIM_22024397mg</name>
</gene>
<sequence>PIGCGWTLDEESDLAIAWMRSSLAPDAILQLLSRKSVSSCKLPTCSCLSNDLRCVDTCKLRTCDNQSS</sequence>
<name>A0A0L8IHI0_OCTBM</name>
<accession>A0A0L8IHI0</accession>
<organism evidence="1">
    <name type="scientific">Octopus bimaculoides</name>
    <name type="common">California two-spotted octopus</name>
    <dbReference type="NCBI Taxonomy" id="37653"/>
    <lineage>
        <taxon>Eukaryota</taxon>
        <taxon>Metazoa</taxon>
        <taxon>Spiralia</taxon>
        <taxon>Lophotrochozoa</taxon>
        <taxon>Mollusca</taxon>
        <taxon>Cephalopoda</taxon>
        <taxon>Coleoidea</taxon>
        <taxon>Octopodiformes</taxon>
        <taxon>Octopoda</taxon>
        <taxon>Incirrata</taxon>
        <taxon>Octopodidae</taxon>
        <taxon>Octopus</taxon>
    </lineage>
</organism>
<evidence type="ECO:0000313" key="1">
    <source>
        <dbReference type="EMBL" id="KOG00925.1"/>
    </source>
</evidence>
<feature type="non-terminal residue" evidence="1">
    <location>
        <position position="1"/>
    </location>
</feature>
<dbReference type="EMBL" id="KQ415693">
    <property type="protein sequence ID" value="KOG00925.1"/>
    <property type="molecule type" value="Genomic_DNA"/>
</dbReference>
<reference evidence="1" key="1">
    <citation type="submission" date="2015-07" db="EMBL/GenBank/DDBJ databases">
        <title>MeaNS - Measles Nucleotide Surveillance Program.</title>
        <authorList>
            <person name="Tran T."/>
            <person name="Druce J."/>
        </authorList>
    </citation>
    <scope>NUCLEOTIDE SEQUENCE</scope>
    <source>
        <strain evidence="1">UCB-OBI-ISO-001</strain>
        <tissue evidence="1">Gonad</tissue>
    </source>
</reference>
<protein>
    <submittedName>
        <fullName evidence="1">Uncharacterized protein</fullName>
    </submittedName>
</protein>